<evidence type="ECO:0008006" key="2">
    <source>
        <dbReference type="Google" id="ProtNLM"/>
    </source>
</evidence>
<sequence length="116" mass="13212">MNHIELFEQNDGKIEVDLGTVHHFSDGLYAKQMMIPQGFVAGMHSHVYSHLSILAKGRVMVRTDFEEKEYSAPACIEIKSSILHSIEALEDSHWFCIHATDETDVSKVDEVLIQRK</sequence>
<gene>
    <name evidence="1" type="ORF">UFOVP21_30</name>
</gene>
<dbReference type="EMBL" id="LR796148">
    <property type="protein sequence ID" value="CAB4121683.1"/>
    <property type="molecule type" value="Genomic_DNA"/>
</dbReference>
<organism evidence="1">
    <name type="scientific">uncultured Caudovirales phage</name>
    <dbReference type="NCBI Taxonomy" id="2100421"/>
    <lineage>
        <taxon>Viruses</taxon>
        <taxon>Duplodnaviria</taxon>
        <taxon>Heunggongvirae</taxon>
        <taxon>Uroviricota</taxon>
        <taxon>Caudoviricetes</taxon>
        <taxon>Peduoviridae</taxon>
        <taxon>Maltschvirus</taxon>
        <taxon>Maltschvirus maltsch</taxon>
    </lineage>
</organism>
<protein>
    <recommendedName>
        <fullName evidence="2">Cupin</fullName>
    </recommendedName>
</protein>
<proteinExistence type="predicted"/>
<dbReference type="SUPFAM" id="SSF51182">
    <property type="entry name" value="RmlC-like cupins"/>
    <property type="match status" value="1"/>
</dbReference>
<dbReference type="InterPro" id="IPR014710">
    <property type="entry name" value="RmlC-like_jellyroll"/>
</dbReference>
<accession>A0A6J5KK35</accession>
<name>A0A6J5KK35_9CAUD</name>
<dbReference type="Gene3D" id="2.60.120.10">
    <property type="entry name" value="Jelly Rolls"/>
    <property type="match status" value="1"/>
</dbReference>
<dbReference type="InterPro" id="IPR011051">
    <property type="entry name" value="RmlC_Cupin_sf"/>
</dbReference>
<evidence type="ECO:0000313" key="1">
    <source>
        <dbReference type="EMBL" id="CAB4121683.1"/>
    </source>
</evidence>
<reference evidence="1" key="1">
    <citation type="submission" date="2020-04" db="EMBL/GenBank/DDBJ databases">
        <authorList>
            <person name="Chiriac C."/>
            <person name="Salcher M."/>
            <person name="Ghai R."/>
            <person name="Kavagutti S V."/>
        </authorList>
    </citation>
    <scope>NUCLEOTIDE SEQUENCE</scope>
</reference>